<sequence length="144" mass="16865">MVLSRSSTYLPQETVARIDGWRHEVARWRRRGQELANMRANQRCRYLIVVRGWRDRPFRYTNGFSSAILQREEDNAVDVELERLSLRDLPGYIGTLTVPGAVKITRVEVEDTTGENIVIRWFQDDLDMKVMRVSRHGFDVRCPA</sequence>
<dbReference type="Proteomes" id="UP000501924">
    <property type="component" value="Segment"/>
</dbReference>
<organism evidence="1">
    <name type="scientific">Lentinula edodes negative-strand RNA virus 1</name>
    <dbReference type="NCBI Taxonomy" id="2547430"/>
    <lineage>
        <taxon>Viruses</taxon>
        <taxon>Riboviria</taxon>
        <taxon>Orthornavirae</taxon>
        <taxon>Negarnaviricota</taxon>
        <taxon>Haploviricotina</taxon>
        <taxon>Monjiviricetes</taxon>
        <taxon>Mononegavirales</taxon>
        <taxon>Mymonaviridae</taxon>
        <taxon>Lentimonavirus</taxon>
        <taxon>Lentimonavirus lentinulae</taxon>
    </lineage>
</organism>
<evidence type="ECO:0000313" key="2">
    <source>
        <dbReference type="Proteomes" id="UP000501924"/>
    </source>
</evidence>
<reference evidence="1" key="1">
    <citation type="journal article" date="2019" name="Virology (Lond)">
        <title>Two novel fungal negative-strand RNA viruses related to mymonaviruses and phenuiviruses in the shiitake mushroom (Lentinula edodes).</title>
        <authorList>
            <person name="Lin Y-H."/>
            <person name="Fujita M."/>
            <person name="Chiba S."/>
            <person name="Hyodo K."/>
            <person name="Andika I.B."/>
            <person name="Suzuki N."/>
            <person name="Kondo H."/>
        </authorList>
    </citation>
    <scope>NUCLEOTIDE SEQUENCE [LARGE SCALE GENOMIC DNA]</scope>
    <source>
        <strain evidence="1">HG3</strain>
    </source>
</reference>
<keyword evidence="2" id="KW-1185">Reference proteome</keyword>
<protein>
    <submittedName>
        <fullName evidence="1">ORF5 protein</fullName>
    </submittedName>
</protein>
<proteinExistence type="predicted"/>
<accession>A0A4V0P316</accession>
<evidence type="ECO:0000313" key="1">
    <source>
        <dbReference type="EMBL" id="BBI93115.1"/>
    </source>
</evidence>
<dbReference type="KEGG" id="vg:80533926"/>
<dbReference type="RefSeq" id="YP_010796437.1">
    <property type="nucleotide sequence ID" value="NC_076025.1"/>
</dbReference>
<dbReference type="GeneID" id="80533926"/>
<dbReference type="EMBL" id="LC466007">
    <property type="protein sequence ID" value="BBI93115.1"/>
    <property type="molecule type" value="Viral_cRNA"/>
</dbReference>
<gene>
    <name evidence="1" type="primary">ORF5</name>
</gene>
<name>A0A4V0P316_9MONO</name>